<evidence type="ECO:0000256" key="2">
    <source>
        <dbReference type="ARBA" id="ARBA00007998"/>
    </source>
</evidence>
<comment type="subcellular location">
    <subcellularLocation>
        <location evidence="1">Membrane</location>
        <topology evidence="1">Multi-pass membrane protein</topology>
    </subcellularLocation>
</comment>
<proteinExistence type="inferred from homology"/>
<evidence type="ECO:0000313" key="9">
    <source>
        <dbReference type="EMBL" id="SFD79487.1"/>
    </source>
</evidence>
<feature type="transmembrane region" description="Helical" evidence="8">
    <location>
        <begin position="12"/>
        <end position="32"/>
    </location>
</feature>
<dbReference type="OrthoDB" id="2663541at2"/>
<keyword evidence="6 8" id="KW-1133">Transmembrane helix</keyword>
<gene>
    <name evidence="9" type="ORF">SAMN05216378_1456</name>
</gene>
<evidence type="ECO:0000256" key="3">
    <source>
        <dbReference type="ARBA" id="ARBA00022448"/>
    </source>
</evidence>
<dbReference type="STRING" id="1045775.SAMN05216378_1456"/>
<feature type="transmembrane region" description="Helical" evidence="8">
    <location>
        <begin position="191"/>
        <end position="212"/>
    </location>
</feature>
<reference evidence="10" key="1">
    <citation type="submission" date="2016-10" db="EMBL/GenBank/DDBJ databases">
        <authorList>
            <person name="Varghese N."/>
            <person name="Submissions S."/>
        </authorList>
    </citation>
    <scope>NUCLEOTIDE SEQUENCE [LARGE SCALE GENOMIC DNA]</scope>
    <source>
        <strain evidence="10">CGMCC 1.10784</strain>
    </source>
</reference>
<accession>A0A1I1V916</accession>
<organism evidence="9 10">
    <name type="scientific">Paenibacillus catalpae</name>
    <dbReference type="NCBI Taxonomy" id="1045775"/>
    <lineage>
        <taxon>Bacteria</taxon>
        <taxon>Bacillati</taxon>
        <taxon>Bacillota</taxon>
        <taxon>Bacilli</taxon>
        <taxon>Bacillales</taxon>
        <taxon>Paenibacillaceae</taxon>
        <taxon>Paenibacillus</taxon>
    </lineage>
</organism>
<protein>
    <submittedName>
        <fullName evidence="9">Spore germination protein KB</fullName>
    </submittedName>
</protein>
<evidence type="ECO:0000256" key="7">
    <source>
        <dbReference type="ARBA" id="ARBA00023136"/>
    </source>
</evidence>
<evidence type="ECO:0000256" key="4">
    <source>
        <dbReference type="ARBA" id="ARBA00022544"/>
    </source>
</evidence>
<feature type="transmembrane region" description="Helical" evidence="8">
    <location>
        <begin position="311"/>
        <end position="328"/>
    </location>
</feature>
<dbReference type="GO" id="GO:0016020">
    <property type="term" value="C:membrane"/>
    <property type="evidence" value="ECO:0007669"/>
    <property type="project" value="UniProtKB-SubCell"/>
</dbReference>
<dbReference type="Gene3D" id="1.20.1740.10">
    <property type="entry name" value="Amino acid/polyamine transporter I"/>
    <property type="match status" value="1"/>
</dbReference>
<dbReference type="InterPro" id="IPR004761">
    <property type="entry name" value="Spore_GerAB"/>
</dbReference>
<keyword evidence="5 8" id="KW-0812">Transmembrane</keyword>
<dbReference type="NCBIfam" id="TIGR00912">
    <property type="entry name" value="2A0309"/>
    <property type="match status" value="1"/>
</dbReference>
<evidence type="ECO:0000256" key="1">
    <source>
        <dbReference type="ARBA" id="ARBA00004141"/>
    </source>
</evidence>
<feature type="transmembrane region" description="Helical" evidence="8">
    <location>
        <begin position="85"/>
        <end position="111"/>
    </location>
</feature>
<feature type="transmembrane region" description="Helical" evidence="8">
    <location>
        <begin position="340"/>
        <end position="363"/>
    </location>
</feature>
<dbReference type="PANTHER" id="PTHR34975">
    <property type="entry name" value="SPORE GERMINATION PROTEIN A2"/>
    <property type="match status" value="1"/>
</dbReference>
<dbReference type="EMBL" id="FOMT01000001">
    <property type="protein sequence ID" value="SFD79487.1"/>
    <property type="molecule type" value="Genomic_DNA"/>
</dbReference>
<feature type="transmembrane region" description="Helical" evidence="8">
    <location>
        <begin position="44"/>
        <end position="65"/>
    </location>
</feature>
<evidence type="ECO:0000256" key="5">
    <source>
        <dbReference type="ARBA" id="ARBA00022692"/>
    </source>
</evidence>
<dbReference type="Proteomes" id="UP000198855">
    <property type="component" value="Unassembled WGS sequence"/>
</dbReference>
<dbReference type="RefSeq" id="WP_091182747.1">
    <property type="nucleotide sequence ID" value="NZ_FOMT01000001.1"/>
</dbReference>
<keyword evidence="10" id="KW-1185">Reference proteome</keyword>
<name>A0A1I1V916_9BACL</name>
<dbReference type="GO" id="GO:0009847">
    <property type="term" value="P:spore germination"/>
    <property type="evidence" value="ECO:0007669"/>
    <property type="project" value="InterPro"/>
</dbReference>
<dbReference type="AlphaFoldDB" id="A0A1I1V916"/>
<feature type="transmembrane region" description="Helical" evidence="8">
    <location>
        <begin position="149"/>
        <end position="171"/>
    </location>
</feature>
<evidence type="ECO:0000256" key="8">
    <source>
        <dbReference type="SAM" id="Phobius"/>
    </source>
</evidence>
<comment type="similarity">
    <text evidence="2">Belongs to the amino acid-polyamine-organocation (APC) superfamily. Spore germination protein (SGP) (TC 2.A.3.9) family.</text>
</comment>
<dbReference type="Pfam" id="PF03845">
    <property type="entry name" value="Spore_permease"/>
    <property type="match status" value="1"/>
</dbReference>
<sequence length="372" mass="40898">MSDRKPEQQEISSFQLGVIFFAYMTGSSIINIPGPLIGRAYNGAWLSLLISGALGFCILACILFLNQRYPGLSFVECGQRLIGTWLTIMISIFTLSFLLQMISGIVLDIGLFMVSSMMRETPLYVFTFLAFAISAATAYAGIEVIARMFTLIAIVLLLMIGLVLVLALNHYNPSSLLPIMPDGMKPILHGAYFTFGFPYVEVFLIAMLLPFVSKETSPKLPRTLLTSLALNVLIICISSICTIMAFGPLAGKRPYALFSLAHIVEFQEIVQRIESIIGISLILGSFMKTTVTLYVLSLYLTQLFKLSDNRIFIMPLALLGFMITLVGFDGSAEWTEIVSVLHPIWGSAAFVVPLLLVMVVAIFKGKILNGKS</sequence>
<keyword evidence="3" id="KW-0813">Transport</keyword>
<keyword evidence="7 8" id="KW-0472">Membrane</keyword>
<evidence type="ECO:0000313" key="10">
    <source>
        <dbReference type="Proteomes" id="UP000198855"/>
    </source>
</evidence>
<dbReference type="PANTHER" id="PTHR34975:SF2">
    <property type="entry name" value="SPORE GERMINATION PROTEIN A2"/>
    <property type="match status" value="1"/>
</dbReference>
<feature type="transmembrane region" description="Helical" evidence="8">
    <location>
        <begin position="123"/>
        <end position="142"/>
    </location>
</feature>
<feature type="transmembrane region" description="Helical" evidence="8">
    <location>
        <begin position="276"/>
        <end position="299"/>
    </location>
</feature>
<keyword evidence="4" id="KW-0309">Germination</keyword>
<evidence type="ECO:0000256" key="6">
    <source>
        <dbReference type="ARBA" id="ARBA00022989"/>
    </source>
</evidence>
<feature type="transmembrane region" description="Helical" evidence="8">
    <location>
        <begin position="224"/>
        <end position="250"/>
    </location>
</feature>